<reference evidence="6" key="1">
    <citation type="submission" date="2023-07" db="EMBL/GenBank/DDBJ databases">
        <title>Chryseobacterium sp. strain PBS4-4 Genome sequencing and assembly.</title>
        <authorList>
            <person name="Jung Y."/>
        </authorList>
    </citation>
    <scope>NUCLEOTIDE SEQUENCE [LARGE SCALE GENOMIC DNA]</scope>
    <source>
        <strain evidence="6">PBS4-4</strain>
    </source>
</reference>
<dbReference type="InterPro" id="IPR036390">
    <property type="entry name" value="WH_DNA-bd_sf"/>
</dbReference>
<dbReference type="Proteomes" id="UP001208649">
    <property type="component" value="Unassembled WGS sequence"/>
</dbReference>
<accession>A0ABT2W2U0</accession>
<comment type="caution">
    <text evidence="5">The sequence shown here is derived from an EMBL/GenBank/DDBJ whole genome shotgun (WGS) entry which is preliminary data.</text>
</comment>
<dbReference type="InterPro" id="IPR036388">
    <property type="entry name" value="WH-like_DNA-bd_sf"/>
</dbReference>
<proteinExistence type="predicted"/>
<evidence type="ECO:0000256" key="1">
    <source>
        <dbReference type="ARBA" id="ARBA00023015"/>
    </source>
</evidence>
<dbReference type="Gene3D" id="1.10.10.10">
    <property type="entry name" value="Winged helix-like DNA-binding domain superfamily/Winged helix DNA-binding domain"/>
    <property type="match status" value="1"/>
</dbReference>
<dbReference type="RefSeq" id="WP_263001726.1">
    <property type="nucleotide sequence ID" value="NZ_JAOTEM010000001.1"/>
</dbReference>
<evidence type="ECO:0000259" key="4">
    <source>
        <dbReference type="PROSITE" id="PS50995"/>
    </source>
</evidence>
<dbReference type="PANTHER" id="PTHR42756">
    <property type="entry name" value="TRANSCRIPTIONAL REGULATOR, MARR"/>
    <property type="match status" value="1"/>
</dbReference>
<dbReference type="Pfam" id="PF12802">
    <property type="entry name" value="MarR_2"/>
    <property type="match status" value="1"/>
</dbReference>
<organism evidence="5 6">
    <name type="scientific">Chryseobacterium edaphi</name>
    <dbReference type="NCBI Taxonomy" id="2976532"/>
    <lineage>
        <taxon>Bacteria</taxon>
        <taxon>Pseudomonadati</taxon>
        <taxon>Bacteroidota</taxon>
        <taxon>Flavobacteriia</taxon>
        <taxon>Flavobacteriales</taxon>
        <taxon>Weeksellaceae</taxon>
        <taxon>Chryseobacterium group</taxon>
        <taxon>Chryseobacterium</taxon>
    </lineage>
</organism>
<dbReference type="SMART" id="SM00347">
    <property type="entry name" value="HTH_MARR"/>
    <property type="match status" value="1"/>
</dbReference>
<keyword evidence="6" id="KW-1185">Reference proteome</keyword>
<keyword evidence="2" id="KW-0238">DNA-binding</keyword>
<gene>
    <name evidence="5" type="ORF">NZ698_03625</name>
</gene>
<sequence length="219" mass="25881">MQTDFFIDLLHKVKEFENSGNYKPNSNVEDFRMWMNDKKYSDESPTKLFKNENHKVAFTENEICKQILLLGRYSKLLIRKGLGDFPDLANEEFTYIYRLKDEPNLTKIQLIERNGHEKQTGTQIIKRLLEAEFIEEKNDEDDKRSKRLNLTKKGEETFHQSVTKVNQISKLLSAKLNIEEKDELLNTLKKLNEFHAHLFLNYKGFSVEKINETFGDPIM</sequence>
<name>A0ABT2W2U0_9FLAO</name>
<dbReference type="PROSITE" id="PS50995">
    <property type="entry name" value="HTH_MARR_2"/>
    <property type="match status" value="1"/>
</dbReference>
<evidence type="ECO:0000256" key="2">
    <source>
        <dbReference type="ARBA" id="ARBA00023125"/>
    </source>
</evidence>
<evidence type="ECO:0000256" key="3">
    <source>
        <dbReference type="ARBA" id="ARBA00023163"/>
    </source>
</evidence>
<dbReference type="PRINTS" id="PR00598">
    <property type="entry name" value="HTHMARR"/>
</dbReference>
<feature type="domain" description="HTH marR-type" evidence="4">
    <location>
        <begin position="60"/>
        <end position="193"/>
    </location>
</feature>
<keyword evidence="1" id="KW-0805">Transcription regulation</keyword>
<dbReference type="PANTHER" id="PTHR42756:SF1">
    <property type="entry name" value="TRANSCRIPTIONAL REPRESSOR OF EMRAB OPERON"/>
    <property type="match status" value="1"/>
</dbReference>
<dbReference type="EMBL" id="JAOTEM010000001">
    <property type="protein sequence ID" value="MCU7616274.1"/>
    <property type="molecule type" value="Genomic_DNA"/>
</dbReference>
<dbReference type="SUPFAM" id="SSF46785">
    <property type="entry name" value="Winged helix' DNA-binding domain"/>
    <property type="match status" value="1"/>
</dbReference>
<dbReference type="InterPro" id="IPR000835">
    <property type="entry name" value="HTH_MarR-typ"/>
</dbReference>
<evidence type="ECO:0000313" key="5">
    <source>
        <dbReference type="EMBL" id="MCU7616274.1"/>
    </source>
</evidence>
<evidence type="ECO:0000313" key="6">
    <source>
        <dbReference type="Proteomes" id="UP001208649"/>
    </source>
</evidence>
<keyword evidence="3" id="KW-0804">Transcription</keyword>
<protein>
    <submittedName>
        <fullName evidence="5">MarR family transcriptional regulator</fullName>
    </submittedName>
</protein>